<evidence type="ECO:0000256" key="3">
    <source>
        <dbReference type="ARBA" id="ARBA00022832"/>
    </source>
</evidence>
<gene>
    <name evidence="11" type="ORF">UFOPK3402_02082</name>
</gene>
<organism evidence="11">
    <name type="scientific">freshwater metagenome</name>
    <dbReference type="NCBI Taxonomy" id="449393"/>
    <lineage>
        <taxon>unclassified sequences</taxon>
        <taxon>metagenomes</taxon>
        <taxon>ecological metagenomes</taxon>
    </lineage>
</organism>
<dbReference type="CDD" id="cd03505">
    <property type="entry name" value="Delta9-FADS-like"/>
    <property type="match status" value="1"/>
</dbReference>
<evidence type="ECO:0000313" key="11">
    <source>
        <dbReference type="EMBL" id="CAB4887754.1"/>
    </source>
</evidence>
<dbReference type="GO" id="GO:0006631">
    <property type="term" value="P:fatty acid metabolic process"/>
    <property type="evidence" value="ECO:0007669"/>
    <property type="project" value="UniProtKB-KW"/>
</dbReference>
<comment type="subcellular location">
    <subcellularLocation>
        <location evidence="1">Membrane</location>
        <topology evidence="1">Multi-pass membrane protein</topology>
    </subcellularLocation>
</comment>
<keyword evidence="5" id="KW-0560">Oxidoreductase</keyword>
<evidence type="ECO:0000256" key="7">
    <source>
        <dbReference type="ARBA" id="ARBA00023098"/>
    </source>
</evidence>
<feature type="transmembrane region" description="Helical" evidence="9">
    <location>
        <begin position="54"/>
        <end position="76"/>
    </location>
</feature>
<sequence length="335" mass="36584">MATELQTRPPAETDPILLSGALRIIIALFVIIPLVAVAVAIPVAWGGFLGWSDVALVIGFWALTALGITIGFHRFFTHGSFKAPRAIKILLAVAGSMALEGPITQWVADHRKHHKFSDDIGDPHSPWRFGTSKRAIAKGLYFAHMGWFFDEPQSSVATYAPDIAADKDLDRIARMFPLLVIASMALPAIIGGLVTWSWMGALTGFFWGTLFRIAFVHHVTWSINSICHVFGTRPFTSRDLSSNVAWLAIPSFGESWHNLHHVDPTSARHGVLRGQIDISASLIRGLERLGLATDVRWPKPLRLAGKLKDPAMAPRVRGYAAAVRAKAALVPVPST</sequence>
<reference evidence="11" key="1">
    <citation type="submission" date="2020-05" db="EMBL/GenBank/DDBJ databases">
        <authorList>
            <person name="Chiriac C."/>
            <person name="Salcher M."/>
            <person name="Ghai R."/>
            <person name="Kavagutti S V."/>
        </authorList>
    </citation>
    <scope>NUCLEOTIDE SEQUENCE</scope>
</reference>
<proteinExistence type="predicted"/>
<feature type="domain" description="Fatty acid desaturase" evidence="10">
    <location>
        <begin position="55"/>
        <end position="265"/>
    </location>
</feature>
<dbReference type="InterPro" id="IPR005804">
    <property type="entry name" value="FA_desaturase_dom"/>
</dbReference>
<feature type="transmembrane region" description="Helical" evidence="9">
    <location>
        <begin position="21"/>
        <end position="48"/>
    </location>
</feature>
<dbReference type="GO" id="GO:0016020">
    <property type="term" value="C:membrane"/>
    <property type="evidence" value="ECO:0007669"/>
    <property type="project" value="UniProtKB-SubCell"/>
</dbReference>
<keyword evidence="4 9" id="KW-1133">Transmembrane helix</keyword>
<protein>
    <submittedName>
        <fullName evidence="11">Unannotated protein</fullName>
    </submittedName>
</protein>
<keyword evidence="3" id="KW-0276">Fatty acid metabolism</keyword>
<feature type="transmembrane region" description="Helical" evidence="9">
    <location>
        <begin position="176"/>
        <end position="199"/>
    </location>
</feature>
<evidence type="ECO:0000259" key="10">
    <source>
        <dbReference type="Pfam" id="PF00487"/>
    </source>
</evidence>
<evidence type="ECO:0000256" key="8">
    <source>
        <dbReference type="ARBA" id="ARBA00023136"/>
    </source>
</evidence>
<evidence type="ECO:0000256" key="6">
    <source>
        <dbReference type="ARBA" id="ARBA00023004"/>
    </source>
</evidence>
<evidence type="ECO:0000256" key="9">
    <source>
        <dbReference type="SAM" id="Phobius"/>
    </source>
</evidence>
<dbReference type="PRINTS" id="PR00075">
    <property type="entry name" value="FACDDSATRASE"/>
</dbReference>
<dbReference type="EMBL" id="CAFBLS010000357">
    <property type="protein sequence ID" value="CAB4887754.1"/>
    <property type="molecule type" value="Genomic_DNA"/>
</dbReference>
<name>A0A6J7F2B0_9ZZZZ</name>
<keyword evidence="6" id="KW-0408">Iron</keyword>
<dbReference type="Pfam" id="PF00487">
    <property type="entry name" value="FA_desaturase"/>
    <property type="match status" value="1"/>
</dbReference>
<dbReference type="PANTHER" id="PTHR11351:SF3">
    <property type="entry name" value="BLL4393 PROTEIN"/>
    <property type="match status" value="1"/>
</dbReference>
<accession>A0A6J7F2B0</accession>
<keyword evidence="2 9" id="KW-0812">Transmembrane</keyword>
<evidence type="ECO:0000256" key="4">
    <source>
        <dbReference type="ARBA" id="ARBA00022989"/>
    </source>
</evidence>
<keyword evidence="7" id="KW-0443">Lipid metabolism</keyword>
<dbReference type="InterPro" id="IPR015876">
    <property type="entry name" value="Acyl-CoA_DS"/>
</dbReference>
<evidence type="ECO:0000256" key="1">
    <source>
        <dbReference type="ARBA" id="ARBA00004141"/>
    </source>
</evidence>
<dbReference type="AlphaFoldDB" id="A0A6J7F2B0"/>
<evidence type="ECO:0000256" key="2">
    <source>
        <dbReference type="ARBA" id="ARBA00022692"/>
    </source>
</evidence>
<dbReference type="PANTHER" id="PTHR11351">
    <property type="entry name" value="ACYL-COA DESATURASE"/>
    <property type="match status" value="1"/>
</dbReference>
<keyword evidence="8 9" id="KW-0472">Membrane</keyword>
<evidence type="ECO:0000256" key="5">
    <source>
        <dbReference type="ARBA" id="ARBA00023002"/>
    </source>
</evidence>
<dbReference type="GO" id="GO:0016717">
    <property type="term" value="F:oxidoreductase activity, acting on paired donors, with oxidation of a pair of donors resulting in the reduction of molecular oxygen to two molecules of water"/>
    <property type="evidence" value="ECO:0007669"/>
    <property type="project" value="InterPro"/>
</dbReference>